<name>A0A139H2M1_9PEZI</name>
<dbReference type="AlphaFoldDB" id="A0A139H2M1"/>
<reference evidence="1 2" key="1">
    <citation type="submission" date="2015-07" db="EMBL/GenBank/DDBJ databases">
        <title>Comparative genomics of the Sigatoka disease complex on banana suggests a link between parallel evolutionary changes in Pseudocercospora fijiensis and Pseudocercospora eumusae and increased virulence on the banana host.</title>
        <authorList>
            <person name="Chang T.-C."/>
            <person name="Salvucci A."/>
            <person name="Crous P.W."/>
            <person name="Stergiopoulos I."/>
        </authorList>
    </citation>
    <scope>NUCLEOTIDE SEQUENCE [LARGE SCALE GENOMIC DNA]</scope>
    <source>
        <strain evidence="1 2">CBS 116634</strain>
    </source>
</reference>
<sequence>MGRRSHLSIQHLPCFQHRPLPYSQWNCFEVLADQTSSDDLSEDEPRHLLHLPGEILNQIYRYVLVSDNDVVIHARSIRERTALLKTCRKCRIEGLGILLAENNFRFLANIQNAKLVGSWFLAIGSRQVRYMKGTLSIQEQCTLFSDADLAWVAAFDKKWSQRVATTAEEIEDWNQGCEKMYKMATVRWKEIQRVWAGVAEQLWLHAFPGGVVALPDVKEQEDARSARIVCGEDLARRLRLLREGDSRAALEIAEFAEYERRVKEKAISIMTLERSRLLELAAELRNEIYRYALVDGKVRVGSGSATGIFYAENTFQARVSLEKFQHLTSWLSIIGRNACAITSYEIVLEHSKAFISEAEEIKRTVISADQEVATRAAQQLPPLAKRIWRQWQEVLSQVAASMRLTGLRAEVISQPLDGMDEKAVRARTIMVDVLKERVQASEADGQRFDDYQEFVRRLTVLRDRNMRYA</sequence>
<evidence type="ECO:0000313" key="1">
    <source>
        <dbReference type="EMBL" id="KXS96707.1"/>
    </source>
</evidence>
<protein>
    <recommendedName>
        <fullName evidence="3">F-box domain-containing protein</fullName>
    </recommendedName>
</protein>
<organism evidence="1 2">
    <name type="scientific">Pseudocercospora musae</name>
    <dbReference type="NCBI Taxonomy" id="113226"/>
    <lineage>
        <taxon>Eukaryota</taxon>
        <taxon>Fungi</taxon>
        <taxon>Dikarya</taxon>
        <taxon>Ascomycota</taxon>
        <taxon>Pezizomycotina</taxon>
        <taxon>Dothideomycetes</taxon>
        <taxon>Dothideomycetidae</taxon>
        <taxon>Mycosphaerellales</taxon>
        <taxon>Mycosphaerellaceae</taxon>
        <taxon>Pseudocercospora</taxon>
    </lineage>
</organism>
<evidence type="ECO:0000313" key="2">
    <source>
        <dbReference type="Proteomes" id="UP000073492"/>
    </source>
</evidence>
<accession>A0A139H2M1</accession>
<dbReference type="Proteomes" id="UP000073492">
    <property type="component" value="Unassembled WGS sequence"/>
</dbReference>
<dbReference type="PANTHER" id="PTHR42085:SF2">
    <property type="entry name" value="F-BOX DOMAIN-CONTAINING PROTEIN"/>
    <property type="match status" value="1"/>
</dbReference>
<evidence type="ECO:0008006" key="3">
    <source>
        <dbReference type="Google" id="ProtNLM"/>
    </source>
</evidence>
<proteinExistence type="predicted"/>
<comment type="caution">
    <text evidence="1">The sequence shown here is derived from an EMBL/GenBank/DDBJ whole genome shotgun (WGS) entry which is preliminary data.</text>
</comment>
<dbReference type="OrthoDB" id="62952at2759"/>
<keyword evidence="2" id="KW-1185">Reference proteome</keyword>
<gene>
    <name evidence="1" type="ORF">AC579_5291</name>
</gene>
<dbReference type="InterPro" id="IPR038883">
    <property type="entry name" value="AN11006-like"/>
</dbReference>
<dbReference type="PANTHER" id="PTHR42085">
    <property type="entry name" value="F-BOX DOMAIN-CONTAINING PROTEIN"/>
    <property type="match status" value="1"/>
</dbReference>
<dbReference type="EMBL" id="LFZO01000821">
    <property type="protein sequence ID" value="KXS96707.1"/>
    <property type="molecule type" value="Genomic_DNA"/>
</dbReference>